<dbReference type="InParanoid" id="A0A2H3EA44"/>
<dbReference type="AlphaFoldDB" id="A0A2H3EA44"/>
<keyword evidence="2" id="KW-1185">Reference proteome</keyword>
<dbReference type="EMBL" id="KZ293649">
    <property type="protein sequence ID" value="PBK97453.1"/>
    <property type="molecule type" value="Genomic_DNA"/>
</dbReference>
<evidence type="ECO:0000313" key="2">
    <source>
        <dbReference type="Proteomes" id="UP000217790"/>
    </source>
</evidence>
<accession>A0A2H3EA44</accession>
<gene>
    <name evidence="1" type="ORF">ARMGADRAFT_639533</name>
</gene>
<dbReference type="Proteomes" id="UP000217790">
    <property type="component" value="Unassembled WGS sequence"/>
</dbReference>
<sequence>MWICMRFAGDAGTSVKIRERAVVTKDVEWELVIRVCHTLHALDTNHVTKSKDIYVVTNLRKNKRSCKKRVQAHVCSSTWGVDVGRGRERSCAREEELYAETETRGTALCGCVGWSLKGSSSLRWAANRQFSRVERFPEGALGVEAKIASKSAFDEVEGADVGE</sequence>
<evidence type="ECO:0000313" key="1">
    <source>
        <dbReference type="EMBL" id="PBK97453.1"/>
    </source>
</evidence>
<name>A0A2H3EA44_ARMGA</name>
<protein>
    <submittedName>
        <fullName evidence="1">Uncharacterized protein</fullName>
    </submittedName>
</protein>
<reference evidence="2" key="1">
    <citation type="journal article" date="2017" name="Nat. Ecol. Evol.">
        <title>Genome expansion and lineage-specific genetic innovations in the forest pathogenic fungi Armillaria.</title>
        <authorList>
            <person name="Sipos G."/>
            <person name="Prasanna A.N."/>
            <person name="Walter M.C."/>
            <person name="O'Connor E."/>
            <person name="Balint B."/>
            <person name="Krizsan K."/>
            <person name="Kiss B."/>
            <person name="Hess J."/>
            <person name="Varga T."/>
            <person name="Slot J."/>
            <person name="Riley R."/>
            <person name="Boka B."/>
            <person name="Rigling D."/>
            <person name="Barry K."/>
            <person name="Lee J."/>
            <person name="Mihaltcheva S."/>
            <person name="LaButti K."/>
            <person name="Lipzen A."/>
            <person name="Waldron R."/>
            <person name="Moloney N.M."/>
            <person name="Sperisen C."/>
            <person name="Kredics L."/>
            <person name="Vagvoelgyi C."/>
            <person name="Patrignani A."/>
            <person name="Fitzpatrick D."/>
            <person name="Nagy I."/>
            <person name="Doyle S."/>
            <person name="Anderson J.B."/>
            <person name="Grigoriev I.V."/>
            <person name="Gueldener U."/>
            <person name="Muensterkoetter M."/>
            <person name="Nagy L.G."/>
        </authorList>
    </citation>
    <scope>NUCLEOTIDE SEQUENCE [LARGE SCALE GENOMIC DNA]</scope>
    <source>
        <strain evidence="2">Ar21-2</strain>
    </source>
</reference>
<organism evidence="1 2">
    <name type="scientific">Armillaria gallica</name>
    <name type="common">Bulbous honey fungus</name>
    <name type="synonym">Armillaria bulbosa</name>
    <dbReference type="NCBI Taxonomy" id="47427"/>
    <lineage>
        <taxon>Eukaryota</taxon>
        <taxon>Fungi</taxon>
        <taxon>Dikarya</taxon>
        <taxon>Basidiomycota</taxon>
        <taxon>Agaricomycotina</taxon>
        <taxon>Agaricomycetes</taxon>
        <taxon>Agaricomycetidae</taxon>
        <taxon>Agaricales</taxon>
        <taxon>Marasmiineae</taxon>
        <taxon>Physalacriaceae</taxon>
        <taxon>Armillaria</taxon>
    </lineage>
</organism>
<proteinExistence type="predicted"/>